<reference evidence="4" key="2">
    <citation type="submission" date="2023-05" db="EMBL/GenBank/DDBJ databases">
        <authorList>
            <consortium name="Lawrence Berkeley National Laboratory"/>
            <person name="Steindorff A."/>
            <person name="Hensen N."/>
            <person name="Bonometti L."/>
            <person name="Westerberg I."/>
            <person name="Brannstrom I.O."/>
            <person name="Guillou S."/>
            <person name="Cros-Aarteil S."/>
            <person name="Calhoun S."/>
            <person name="Haridas S."/>
            <person name="Kuo A."/>
            <person name="Mondo S."/>
            <person name="Pangilinan J."/>
            <person name="Riley R."/>
            <person name="Labutti K."/>
            <person name="Andreopoulos B."/>
            <person name="Lipzen A."/>
            <person name="Chen C."/>
            <person name="Yanf M."/>
            <person name="Daum C."/>
            <person name="Ng V."/>
            <person name="Clum A."/>
            <person name="Ohm R."/>
            <person name="Martin F."/>
            <person name="Silar P."/>
            <person name="Natvig D."/>
            <person name="Lalanne C."/>
            <person name="Gautier V."/>
            <person name="Ament-Velasquez S.L."/>
            <person name="Kruys A."/>
            <person name="Hutchinson M.I."/>
            <person name="Powell A.J."/>
            <person name="Barry K."/>
            <person name="Miller A.N."/>
            <person name="Grigoriev I.V."/>
            <person name="Debuchy R."/>
            <person name="Gladieux P."/>
            <person name="Thoren M.H."/>
            <person name="Johannesson H."/>
        </authorList>
    </citation>
    <scope>NUCLEOTIDE SEQUENCE</scope>
    <source>
        <strain evidence="4">CBS 990.96</strain>
    </source>
</reference>
<organism evidence="4 5">
    <name type="scientific">Podospora fimiseda</name>
    <dbReference type="NCBI Taxonomy" id="252190"/>
    <lineage>
        <taxon>Eukaryota</taxon>
        <taxon>Fungi</taxon>
        <taxon>Dikarya</taxon>
        <taxon>Ascomycota</taxon>
        <taxon>Pezizomycotina</taxon>
        <taxon>Sordariomycetes</taxon>
        <taxon>Sordariomycetidae</taxon>
        <taxon>Sordariales</taxon>
        <taxon>Podosporaceae</taxon>
        <taxon>Podospora</taxon>
    </lineage>
</organism>
<dbReference type="Pfam" id="PF24883">
    <property type="entry name" value="NPHP3_N"/>
    <property type="match status" value="1"/>
</dbReference>
<dbReference type="PANTHER" id="PTHR10039">
    <property type="entry name" value="AMELOGENIN"/>
    <property type="match status" value="1"/>
</dbReference>
<gene>
    <name evidence="4" type="ORF">QBC38DRAFT_443829</name>
</gene>
<dbReference type="AlphaFoldDB" id="A0AAN7BPV4"/>
<dbReference type="EMBL" id="MU865333">
    <property type="protein sequence ID" value="KAK4227277.1"/>
    <property type="molecule type" value="Genomic_DNA"/>
</dbReference>
<keyword evidence="2" id="KW-0175">Coiled coil</keyword>
<evidence type="ECO:0000256" key="1">
    <source>
        <dbReference type="ARBA" id="ARBA00022737"/>
    </source>
</evidence>
<proteinExistence type="predicted"/>
<sequence length="598" mass="68320">MDIFSTILGVIKVADTIKKLIEDVKESSAELKALNAEIVTMREVISLCSDIFGPNEELKSKFSFLAQTAESTLKDLMATIQPYQQAVRRDNTLSRWKLLRKYLDKDKIAQHKQSLHSITSRMNLFFSMHNYQELTVGAGKAIKNAAINGRDPAASSGDFNRGLKFDRGKNDKESGLPTYRSYDVHTFLARLDIQDRDQNCGRIPEANVATCNWIFRSPPYLAWRASDESSRFYLSGQMDVARVHQFLSRRPGLFEEVKSQTDVLDGYNLEQERAHINLSLSTLWVILMTALNASRHLEIYCFIDALDECDLGSVTELAKLYTMSIRNDFSLDKKIKFFISSRLGPAEIQIPQLLRTTPRVHHLEVRPELVAPDIKVVVQDSLSEMDALELTKSQRDEIQSLLTAKTEGMFIWVRTALTMIENSADIMPFVGIVSLINHMPPEMNELYFQAMLRLHKSLDSGKESLKLVRRVLGWINFNALNDDGQRIVDDDTKDNMKTRLEDYALLGYASQSWSIHLLHCPEHSEDACELALELLFKHRCVLECAEQIRQFLEDSTRQRYWAILEPLHHAVYIDALVLSRRILSRGDVQINKMDEAGA</sequence>
<evidence type="ECO:0000256" key="2">
    <source>
        <dbReference type="SAM" id="Coils"/>
    </source>
</evidence>
<feature type="domain" description="Nephrocystin 3-like N-terminal" evidence="3">
    <location>
        <begin position="243"/>
        <end position="342"/>
    </location>
</feature>
<protein>
    <recommendedName>
        <fullName evidence="3">Nephrocystin 3-like N-terminal domain-containing protein</fullName>
    </recommendedName>
</protein>
<keyword evidence="1" id="KW-0677">Repeat</keyword>
<accession>A0AAN7BPV4</accession>
<evidence type="ECO:0000313" key="4">
    <source>
        <dbReference type="EMBL" id="KAK4227277.1"/>
    </source>
</evidence>
<comment type="caution">
    <text evidence="4">The sequence shown here is derived from an EMBL/GenBank/DDBJ whole genome shotgun (WGS) entry which is preliminary data.</text>
</comment>
<name>A0AAN7BPV4_9PEZI</name>
<dbReference type="InterPro" id="IPR056884">
    <property type="entry name" value="NPHP3-like_N"/>
</dbReference>
<reference evidence="4" key="1">
    <citation type="journal article" date="2023" name="Mol. Phylogenet. Evol.">
        <title>Genome-scale phylogeny and comparative genomics of the fungal order Sordariales.</title>
        <authorList>
            <person name="Hensen N."/>
            <person name="Bonometti L."/>
            <person name="Westerberg I."/>
            <person name="Brannstrom I.O."/>
            <person name="Guillou S."/>
            <person name="Cros-Aarteil S."/>
            <person name="Calhoun S."/>
            <person name="Haridas S."/>
            <person name="Kuo A."/>
            <person name="Mondo S."/>
            <person name="Pangilinan J."/>
            <person name="Riley R."/>
            <person name="LaButti K."/>
            <person name="Andreopoulos B."/>
            <person name="Lipzen A."/>
            <person name="Chen C."/>
            <person name="Yan M."/>
            <person name="Daum C."/>
            <person name="Ng V."/>
            <person name="Clum A."/>
            <person name="Steindorff A."/>
            <person name="Ohm R.A."/>
            <person name="Martin F."/>
            <person name="Silar P."/>
            <person name="Natvig D.O."/>
            <person name="Lalanne C."/>
            <person name="Gautier V."/>
            <person name="Ament-Velasquez S.L."/>
            <person name="Kruys A."/>
            <person name="Hutchinson M.I."/>
            <person name="Powell A.J."/>
            <person name="Barry K."/>
            <person name="Miller A.N."/>
            <person name="Grigoriev I.V."/>
            <person name="Debuchy R."/>
            <person name="Gladieux P."/>
            <person name="Hiltunen Thoren M."/>
            <person name="Johannesson H."/>
        </authorList>
    </citation>
    <scope>NUCLEOTIDE SEQUENCE</scope>
    <source>
        <strain evidence="4">CBS 990.96</strain>
    </source>
</reference>
<dbReference type="Proteomes" id="UP001301958">
    <property type="component" value="Unassembled WGS sequence"/>
</dbReference>
<evidence type="ECO:0000259" key="3">
    <source>
        <dbReference type="Pfam" id="PF24883"/>
    </source>
</evidence>
<evidence type="ECO:0000313" key="5">
    <source>
        <dbReference type="Proteomes" id="UP001301958"/>
    </source>
</evidence>
<keyword evidence="5" id="KW-1185">Reference proteome</keyword>
<feature type="coiled-coil region" evidence="2">
    <location>
        <begin position="17"/>
        <end position="44"/>
    </location>
</feature>